<feature type="transmembrane region" description="Helical" evidence="1">
    <location>
        <begin position="94"/>
        <end position="113"/>
    </location>
</feature>
<accession>A0A6N3IWF9</accession>
<keyword evidence="1" id="KW-0472">Membrane</keyword>
<feature type="transmembrane region" description="Helical" evidence="1">
    <location>
        <begin position="12"/>
        <end position="30"/>
    </location>
</feature>
<feature type="transmembrane region" description="Helical" evidence="1">
    <location>
        <begin position="42"/>
        <end position="59"/>
    </location>
</feature>
<sequence length="404" mass="47431">MPNMIKKLNRLAHPVFLVSLFILFLNDLILKTVFHNYLTGKLSDFAGLLAFSFFWSVLFPKRIKEIHIAVALFFVFWKSPFSEDFVHFFGLYRVVDFSDNIALVSILVSFWLLKQESVIYKVHPVFLKLIFLLSCFSFIATTQKPGPYRFEDDFVHLNLKNESNKKIVLLIDFKFSEEEITFYKNQEIKMALAQHKNFISEHGEEYKLADDPSDSVRIVKEINDEWLLRQKNNIVDPIVLDKGAEQYLVLPLHNKDTVVGFPKDFKISVLDSNWKLLKSYNKKTFFDKTENKKLNEFSRRETFNFTFGKKKEPLNIADSYGKWESRGKGDFKKIEINADYFVDDTNGKVYDCSYKNDSLWVHYSRTKWYLGIIKKAAKDSLVISWDSKPDLIYLKSKKPTVLGR</sequence>
<feature type="transmembrane region" description="Helical" evidence="1">
    <location>
        <begin position="66"/>
        <end position="82"/>
    </location>
</feature>
<dbReference type="Proteomes" id="UP000479938">
    <property type="component" value="Unassembled WGS sequence"/>
</dbReference>
<reference evidence="2 3" key="1">
    <citation type="submission" date="2020-02" db="EMBL/GenBank/DDBJ databases">
        <authorList>
            <person name="Criscuolo A."/>
        </authorList>
    </citation>
    <scope>NUCLEOTIDE SEQUENCE [LARGE SCALE GENOMIC DNA]</scope>
    <source>
        <strain evidence="2">CIP105534</strain>
    </source>
</reference>
<name>A0A6N3IWF9_9FLAO</name>
<keyword evidence="1" id="KW-0812">Transmembrane</keyword>
<evidence type="ECO:0000256" key="1">
    <source>
        <dbReference type="SAM" id="Phobius"/>
    </source>
</evidence>
<keyword evidence="1" id="KW-1133">Transmembrane helix</keyword>
<proteinExistence type="predicted"/>
<feature type="transmembrane region" description="Helical" evidence="1">
    <location>
        <begin position="125"/>
        <end position="142"/>
    </location>
</feature>
<evidence type="ECO:0000313" key="3">
    <source>
        <dbReference type="Proteomes" id="UP000479938"/>
    </source>
</evidence>
<protein>
    <submittedName>
        <fullName evidence="2">Uncharacterized protein</fullName>
    </submittedName>
</protein>
<gene>
    <name evidence="2" type="ORF">FLA105534_02389</name>
</gene>
<keyword evidence="3" id="KW-1185">Reference proteome</keyword>
<organism evidence="2 3">
    <name type="scientific">Flavobacterium bizetiae</name>
    <dbReference type="NCBI Taxonomy" id="2704140"/>
    <lineage>
        <taxon>Bacteria</taxon>
        <taxon>Pseudomonadati</taxon>
        <taxon>Bacteroidota</taxon>
        <taxon>Flavobacteriia</taxon>
        <taxon>Flavobacteriales</taxon>
        <taxon>Flavobacteriaceae</taxon>
        <taxon>Flavobacterium</taxon>
    </lineage>
</organism>
<dbReference type="EMBL" id="CADCSU010000091">
    <property type="protein sequence ID" value="CAA9199056.1"/>
    <property type="molecule type" value="Genomic_DNA"/>
</dbReference>
<evidence type="ECO:0000313" key="2">
    <source>
        <dbReference type="EMBL" id="CAA9199056.1"/>
    </source>
</evidence>
<dbReference type="AlphaFoldDB" id="A0A6N3IWF9"/>